<dbReference type="PANTHER" id="PTHR10192">
    <property type="entry name" value="MOLYBDOPTERIN BIOSYNTHESIS PROTEIN"/>
    <property type="match status" value="1"/>
</dbReference>
<feature type="compositionally biased region" description="Low complexity" evidence="1">
    <location>
        <begin position="1"/>
        <end position="13"/>
    </location>
</feature>
<feature type="domain" description="MoeA N-terminal and linker" evidence="3">
    <location>
        <begin position="47"/>
        <end position="88"/>
    </location>
</feature>
<evidence type="ECO:0000313" key="4">
    <source>
        <dbReference type="EMBL" id="EQD40601.1"/>
    </source>
</evidence>
<accession>T0YYA5</accession>
<evidence type="ECO:0000259" key="2">
    <source>
        <dbReference type="Pfam" id="PF00994"/>
    </source>
</evidence>
<dbReference type="Pfam" id="PF03453">
    <property type="entry name" value="MoeA_N"/>
    <property type="match status" value="1"/>
</dbReference>
<dbReference type="InterPro" id="IPR036135">
    <property type="entry name" value="MoeA_linker/N_sf"/>
</dbReference>
<name>T0YYA5_9ZZZZ</name>
<dbReference type="InterPro" id="IPR036425">
    <property type="entry name" value="MoaB/Mog-like_dom_sf"/>
</dbReference>
<gene>
    <name evidence="4" type="ORF">B1B_14861</name>
</gene>
<protein>
    <submittedName>
        <fullName evidence="4">Molybdopterin binding domain protein</fullName>
    </submittedName>
</protein>
<dbReference type="SUPFAM" id="SSF63882">
    <property type="entry name" value="MoeA N-terminal region -like"/>
    <property type="match status" value="1"/>
</dbReference>
<dbReference type="Pfam" id="PF00994">
    <property type="entry name" value="MoCF_biosynth"/>
    <property type="match status" value="1"/>
</dbReference>
<reference evidence="4" key="1">
    <citation type="submission" date="2013-08" db="EMBL/GenBank/DDBJ databases">
        <authorList>
            <person name="Mendez C."/>
            <person name="Richter M."/>
            <person name="Ferrer M."/>
            <person name="Sanchez J."/>
        </authorList>
    </citation>
    <scope>NUCLEOTIDE SEQUENCE</scope>
</reference>
<dbReference type="GO" id="GO:0006777">
    <property type="term" value="P:Mo-molybdopterin cofactor biosynthetic process"/>
    <property type="evidence" value="ECO:0007669"/>
    <property type="project" value="TreeGrafter"/>
</dbReference>
<reference evidence="4" key="2">
    <citation type="journal article" date="2014" name="ISME J.">
        <title>Microbial stratification in low pH oxic and suboxic macroscopic growths along an acid mine drainage.</title>
        <authorList>
            <person name="Mendez-Garcia C."/>
            <person name="Mesa V."/>
            <person name="Sprenger R.R."/>
            <person name="Richter M."/>
            <person name="Diez M.S."/>
            <person name="Solano J."/>
            <person name="Bargiela R."/>
            <person name="Golyshina O.V."/>
            <person name="Manteca A."/>
            <person name="Ramos J.L."/>
            <person name="Gallego J.R."/>
            <person name="Llorente I."/>
            <person name="Martins Dos Santos V.A."/>
            <person name="Jensen O.N."/>
            <person name="Pelaez A.I."/>
            <person name="Sanchez J."/>
            <person name="Ferrer M."/>
        </authorList>
    </citation>
    <scope>NUCLEOTIDE SEQUENCE</scope>
</reference>
<evidence type="ECO:0000256" key="1">
    <source>
        <dbReference type="SAM" id="MobiDB-lite"/>
    </source>
</evidence>
<dbReference type="GO" id="GO:0005829">
    <property type="term" value="C:cytosol"/>
    <property type="evidence" value="ECO:0007669"/>
    <property type="project" value="TreeGrafter"/>
</dbReference>
<proteinExistence type="predicted"/>
<dbReference type="SUPFAM" id="SSF53218">
    <property type="entry name" value="Molybdenum cofactor biosynthesis proteins"/>
    <property type="match status" value="1"/>
</dbReference>
<dbReference type="GO" id="GO:0061599">
    <property type="term" value="F:molybdopterin molybdotransferase activity"/>
    <property type="evidence" value="ECO:0007669"/>
    <property type="project" value="TreeGrafter"/>
</dbReference>
<organism evidence="4">
    <name type="scientific">mine drainage metagenome</name>
    <dbReference type="NCBI Taxonomy" id="410659"/>
    <lineage>
        <taxon>unclassified sequences</taxon>
        <taxon>metagenomes</taxon>
        <taxon>ecological metagenomes</taxon>
    </lineage>
</organism>
<sequence>MRRAGTGAACGRAKPGRWPPVPPCPGGPTRSRSSRRSSAGGGFIVLTRPVRAGDRIARTGEDFARGDPLVRAGELLTPARIGALATFGRATVSVRARPRIAIVSNGNELVPPGAKLRPGRIHESNSAALAAVVRAAGGEPIVHPPAPDDPRQLRTLLRRAARTSD</sequence>
<dbReference type="PANTHER" id="PTHR10192:SF5">
    <property type="entry name" value="GEPHYRIN"/>
    <property type="match status" value="1"/>
</dbReference>
<feature type="domain" description="MoaB/Mog" evidence="2">
    <location>
        <begin position="101"/>
        <end position="164"/>
    </location>
</feature>
<dbReference type="InterPro" id="IPR001453">
    <property type="entry name" value="MoaB/Mog_dom"/>
</dbReference>
<dbReference type="EMBL" id="AUZY01009873">
    <property type="protein sequence ID" value="EQD40601.1"/>
    <property type="molecule type" value="Genomic_DNA"/>
</dbReference>
<dbReference type="Gene3D" id="3.40.980.10">
    <property type="entry name" value="MoaB/Mog-like domain"/>
    <property type="match status" value="1"/>
</dbReference>
<feature type="region of interest" description="Disordered" evidence="1">
    <location>
        <begin position="1"/>
        <end position="44"/>
    </location>
</feature>
<dbReference type="InterPro" id="IPR005110">
    <property type="entry name" value="MoeA_linker/N"/>
</dbReference>
<feature type="compositionally biased region" description="Pro residues" evidence="1">
    <location>
        <begin position="17"/>
        <end position="26"/>
    </location>
</feature>
<feature type="non-terminal residue" evidence="4">
    <location>
        <position position="165"/>
    </location>
</feature>
<dbReference type="AlphaFoldDB" id="T0YYA5"/>
<dbReference type="InterPro" id="IPR038987">
    <property type="entry name" value="MoeA-like"/>
</dbReference>
<evidence type="ECO:0000259" key="3">
    <source>
        <dbReference type="Pfam" id="PF03453"/>
    </source>
</evidence>
<comment type="caution">
    <text evidence="4">The sequence shown here is derived from an EMBL/GenBank/DDBJ whole genome shotgun (WGS) entry which is preliminary data.</text>
</comment>